<evidence type="ECO:0000259" key="6">
    <source>
        <dbReference type="PROSITE" id="PS50865"/>
    </source>
</evidence>
<gene>
    <name evidence="7" type="ORF">QE152_g19102</name>
</gene>
<evidence type="ECO:0000256" key="4">
    <source>
        <dbReference type="PROSITE-ProRule" id="PRU00134"/>
    </source>
</evidence>
<keyword evidence="1" id="KW-0479">Metal-binding</keyword>
<organism evidence="7 8">
    <name type="scientific">Popillia japonica</name>
    <name type="common">Japanese beetle</name>
    <dbReference type="NCBI Taxonomy" id="7064"/>
    <lineage>
        <taxon>Eukaryota</taxon>
        <taxon>Metazoa</taxon>
        <taxon>Ecdysozoa</taxon>
        <taxon>Arthropoda</taxon>
        <taxon>Hexapoda</taxon>
        <taxon>Insecta</taxon>
        <taxon>Pterygota</taxon>
        <taxon>Neoptera</taxon>
        <taxon>Endopterygota</taxon>
        <taxon>Coleoptera</taxon>
        <taxon>Polyphaga</taxon>
        <taxon>Scarabaeiformia</taxon>
        <taxon>Scarabaeidae</taxon>
        <taxon>Rutelinae</taxon>
        <taxon>Popillia</taxon>
    </lineage>
</organism>
<dbReference type="InterPro" id="IPR053010">
    <property type="entry name" value="SET_SmydA-8"/>
</dbReference>
<dbReference type="GO" id="GO:0008270">
    <property type="term" value="F:zinc ion binding"/>
    <property type="evidence" value="ECO:0007669"/>
    <property type="project" value="UniProtKB-KW"/>
</dbReference>
<accession>A0AAW1L387</accession>
<dbReference type="Pfam" id="PF01753">
    <property type="entry name" value="zf-MYND"/>
    <property type="match status" value="1"/>
</dbReference>
<dbReference type="SUPFAM" id="SSF144232">
    <property type="entry name" value="HIT/MYND zinc finger-like"/>
    <property type="match status" value="1"/>
</dbReference>
<evidence type="ECO:0000313" key="8">
    <source>
        <dbReference type="Proteomes" id="UP001458880"/>
    </source>
</evidence>
<protein>
    <submittedName>
        <fullName evidence="7">MYND finger</fullName>
    </submittedName>
</protein>
<proteinExistence type="predicted"/>
<keyword evidence="3" id="KW-0862">Zinc</keyword>
<feature type="domain" description="MYND-type" evidence="6">
    <location>
        <begin position="48"/>
        <end position="84"/>
    </location>
</feature>
<dbReference type="InterPro" id="IPR001214">
    <property type="entry name" value="SET_dom"/>
</dbReference>
<dbReference type="Gene3D" id="6.10.140.2220">
    <property type="match status" value="2"/>
</dbReference>
<name>A0AAW1L387_POPJA</name>
<evidence type="ECO:0000313" key="7">
    <source>
        <dbReference type="EMBL" id="KAK9727532.1"/>
    </source>
</evidence>
<evidence type="ECO:0000256" key="1">
    <source>
        <dbReference type="ARBA" id="ARBA00022723"/>
    </source>
</evidence>
<keyword evidence="8" id="KW-1185">Reference proteome</keyword>
<dbReference type="InterPro" id="IPR002893">
    <property type="entry name" value="Znf_MYND"/>
</dbReference>
<dbReference type="PROSITE" id="PS50280">
    <property type="entry name" value="SET"/>
    <property type="match status" value="1"/>
</dbReference>
<dbReference type="GO" id="GO:0008276">
    <property type="term" value="F:protein methyltransferase activity"/>
    <property type="evidence" value="ECO:0007669"/>
    <property type="project" value="UniProtKB-ARBA"/>
</dbReference>
<dbReference type="GO" id="GO:0008170">
    <property type="term" value="F:N-methyltransferase activity"/>
    <property type="evidence" value="ECO:0007669"/>
    <property type="project" value="UniProtKB-ARBA"/>
</dbReference>
<feature type="domain" description="SET" evidence="5">
    <location>
        <begin position="85"/>
        <end position="319"/>
    </location>
</feature>
<dbReference type="GO" id="GO:0008757">
    <property type="term" value="F:S-adenosylmethionine-dependent methyltransferase activity"/>
    <property type="evidence" value="ECO:0007669"/>
    <property type="project" value="UniProtKB-ARBA"/>
</dbReference>
<dbReference type="Gene3D" id="2.170.270.10">
    <property type="entry name" value="SET domain"/>
    <property type="match status" value="1"/>
</dbReference>
<sequence length="608" mass="69832">MIETPYRRHSVAFRRAKLVRYNVRTRCCYYDYRYQRKLSTKMAEDPKCEVCQKPAPQKCSGCHAVHYCSREHQKAAWVIHRKVCKPFKICEDEALGRCLIATKPLKPGDVIIKEDPLIWGPSQMTVPVCLGCGVALTNKTARPCQKCGWPMCSDICQNSPSHIPECSYTINRGDKVSIKNFNIPHPSYQCITVLRCLYQKQFLSNVWNKIKLLESHCKARQLTPSYQQDKRQVVEFIRRFFKIDTFSEEEILKVCGIVMINAHEVPLNEPPHIAIYETTSMLEHSCRANCAKSFTSKGGVLVSAGTHIEKGEHLSICYTDPLWGTPNRRHHLWETKFFWCNCSRCSDPTEFGTYFSAVRCQENDCKGYLLPKSFQEDTDSNARWYCDVCQSSTSSIIVHETLDNIGRQLDMMPKGILNICRAFLRENDKYLSPNHYYFTDVKFALCQLPSSEKTTNIYRPIIIISPIDEDVEFKAKLCRQLIDMMKILIPGKLNFFFVEFKAKLCRQLIDMMKILIPAEPRVLGILLFELHAAISEIGRRKVEAGLSGPDDLQEALLESKKLLKETVELLKHEPPELPEGKILIQAKSNLAELDVIMRTVHMKVGDVI</sequence>
<dbReference type="PANTHER" id="PTHR46455">
    <property type="entry name" value="SET AND MYND DOMAIN CONTAINING, ARTHROPOD-SPECIFIC, MEMBER 4, ISOFORM A"/>
    <property type="match status" value="1"/>
</dbReference>
<dbReference type="SUPFAM" id="SSF82199">
    <property type="entry name" value="SET domain"/>
    <property type="match status" value="1"/>
</dbReference>
<dbReference type="Proteomes" id="UP001458880">
    <property type="component" value="Unassembled WGS sequence"/>
</dbReference>
<evidence type="ECO:0000259" key="5">
    <source>
        <dbReference type="PROSITE" id="PS50280"/>
    </source>
</evidence>
<evidence type="ECO:0000256" key="3">
    <source>
        <dbReference type="ARBA" id="ARBA00022833"/>
    </source>
</evidence>
<dbReference type="PANTHER" id="PTHR46455:SF4">
    <property type="entry name" value="GH11294P"/>
    <property type="match status" value="1"/>
</dbReference>
<dbReference type="EMBL" id="JASPKY010000178">
    <property type="protein sequence ID" value="KAK9727532.1"/>
    <property type="molecule type" value="Genomic_DNA"/>
</dbReference>
<reference evidence="7 8" key="1">
    <citation type="journal article" date="2024" name="BMC Genomics">
        <title>De novo assembly and annotation of Popillia japonica's genome with initial clues to its potential as an invasive pest.</title>
        <authorList>
            <person name="Cucini C."/>
            <person name="Boschi S."/>
            <person name="Funari R."/>
            <person name="Cardaioli E."/>
            <person name="Iannotti N."/>
            <person name="Marturano G."/>
            <person name="Paoli F."/>
            <person name="Bruttini M."/>
            <person name="Carapelli A."/>
            <person name="Frati F."/>
            <person name="Nardi F."/>
        </authorList>
    </citation>
    <scope>NUCLEOTIDE SEQUENCE [LARGE SCALE GENOMIC DNA]</scope>
    <source>
        <strain evidence="7">DMR45628</strain>
    </source>
</reference>
<dbReference type="PROSITE" id="PS50865">
    <property type="entry name" value="ZF_MYND_2"/>
    <property type="match status" value="1"/>
</dbReference>
<evidence type="ECO:0000256" key="2">
    <source>
        <dbReference type="ARBA" id="ARBA00022771"/>
    </source>
</evidence>
<comment type="caution">
    <text evidence="7">The sequence shown here is derived from an EMBL/GenBank/DDBJ whole genome shotgun (WGS) entry which is preliminary data.</text>
</comment>
<dbReference type="InterPro" id="IPR046341">
    <property type="entry name" value="SET_dom_sf"/>
</dbReference>
<dbReference type="Pfam" id="PF00856">
    <property type="entry name" value="SET"/>
    <property type="match status" value="1"/>
</dbReference>
<dbReference type="AlphaFoldDB" id="A0AAW1L387"/>
<dbReference type="PROSITE" id="PS01360">
    <property type="entry name" value="ZF_MYND_1"/>
    <property type="match status" value="1"/>
</dbReference>
<dbReference type="Gene3D" id="1.10.220.160">
    <property type="match status" value="1"/>
</dbReference>
<dbReference type="CDD" id="cd20071">
    <property type="entry name" value="SET_SMYD"/>
    <property type="match status" value="1"/>
</dbReference>
<keyword evidence="2 4" id="KW-0863">Zinc-finger</keyword>